<dbReference type="AlphaFoldDB" id="A0A1E3QNE3"/>
<feature type="region of interest" description="Disordered" evidence="1">
    <location>
        <begin position="1"/>
        <end position="20"/>
    </location>
</feature>
<sequence>MPLELANLPGADETKGTTLDELSHKPDKLTAYNLLQSSKQFTRLHLDLAEPNLISSTNASIASSDTEYQQGISTATPSVTEEPAYGETHLHLVLPSPLIESFSASDPIASKLSNIPSRPSSRGSVTSSISMVANKDGIEGGRVQGHFVPPPYLASSLASSVSNLLFNPNQTYTTNATNVTGTVPNHRLALSRSNLYIDDFSDSVKSIKSLTFDDLDSELSSQSQRFGPDGFSWSDEKPGAALNRDRDLLQSKRSNVNT</sequence>
<dbReference type="GeneID" id="30147405"/>
<gene>
    <name evidence="2" type="ORF">BABINDRAFT_162810</name>
</gene>
<dbReference type="Proteomes" id="UP000094336">
    <property type="component" value="Unassembled WGS sequence"/>
</dbReference>
<name>A0A1E3QNE3_9ASCO</name>
<feature type="compositionally biased region" description="Basic and acidic residues" evidence="1">
    <location>
        <begin position="234"/>
        <end position="250"/>
    </location>
</feature>
<dbReference type="RefSeq" id="XP_018983940.1">
    <property type="nucleotide sequence ID" value="XM_019129552.1"/>
</dbReference>
<evidence type="ECO:0000256" key="1">
    <source>
        <dbReference type="SAM" id="MobiDB-lite"/>
    </source>
</evidence>
<dbReference type="EMBL" id="KV454435">
    <property type="protein sequence ID" value="ODQ78612.1"/>
    <property type="molecule type" value="Genomic_DNA"/>
</dbReference>
<accession>A0A1E3QNE3</accession>
<organism evidence="2 3">
    <name type="scientific">Babjeviella inositovora NRRL Y-12698</name>
    <dbReference type="NCBI Taxonomy" id="984486"/>
    <lineage>
        <taxon>Eukaryota</taxon>
        <taxon>Fungi</taxon>
        <taxon>Dikarya</taxon>
        <taxon>Ascomycota</taxon>
        <taxon>Saccharomycotina</taxon>
        <taxon>Pichiomycetes</taxon>
        <taxon>Serinales incertae sedis</taxon>
        <taxon>Babjeviella</taxon>
    </lineage>
</organism>
<protein>
    <submittedName>
        <fullName evidence="2">Uncharacterized protein</fullName>
    </submittedName>
</protein>
<keyword evidence="3" id="KW-1185">Reference proteome</keyword>
<reference evidence="3" key="1">
    <citation type="submission" date="2016-05" db="EMBL/GenBank/DDBJ databases">
        <title>Comparative genomics of biotechnologically important yeasts.</title>
        <authorList>
            <consortium name="DOE Joint Genome Institute"/>
            <person name="Riley R."/>
            <person name="Haridas S."/>
            <person name="Wolfe K.H."/>
            <person name="Lopes M.R."/>
            <person name="Hittinger C.T."/>
            <person name="Goker M."/>
            <person name="Salamov A."/>
            <person name="Wisecaver J."/>
            <person name="Long T.M."/>
            <person name="Aerts A.L."/>
            <person name="Barry K."/>
            <person name="Choi C."/>
            <person name="Clum A."/>
            <person name="Coughlan A.Y."/>
            <person name="Deshpande S."/>
            <person name="Douglass A.P."/>
            <person name="Hanson S.J."/>
            <person name="Klenk H.-P."/>
            <person name="Labutti K."/>
            <person name="Lapidus A."/>
            <person name="Lindquist E."/>
            <person name="Lipzen A."/>
            <person name="Meier-Kolthoff J.P."/>
            <person name="Ohm R.A."/>
            <person name="Otillar R.P."/>
            <person name="Pangilinan J."/>
            <person name="Peng Y."/>
            <person name="Rokas A."/>
            <person name="Rosa C.A."/>
            <person name="Scheuner C."/>
            <person name="Sibirny A.A."/>
            <person name="Slot J.C."/>
            <person name="Stielow J.B."/>
            <person name="Sun H."/>
            <person name="Kurtzman C.P."/>
            <person name="Blackwell M."/>
            <person name="Grigoriev I.V."/>
            <person name="Jeffries T.W."/>
        </authorList>
    </citation>
    <scope>NUCLEOTIDE SEQUENCE [LARGE SCALE GENOMIC DNA]</scope>
    <source>
        <strain evidence="3">NRRL Y-12698</strain>
    </source>
</reference>
<feature type="region of interest" description="Disordered" evidence="1">
    <location>
        <begin position="221"/>
        <end position="258"/>
    </location>
</feature>
<evidence type="ECO:0000313" key="3">
    <source>
        <dbReference type="Proteomes" id="UP000094336"/>
    </source>
</evidence>
<proteinExistence type="predicted"/>
<evidence type="ECO:0000313" key="2">
    <source>
        <dbReference type="EMBL" id="ODQ78612.1"/>
    </source>
</evidence>